<dbReference type="Gene3D" id="3.10.350.10">
    <property type="entry name" value="LysM domain"/>
    <property type="match status" value="1"/>
</dbReference>
<dbReference type="InterPro" id="IPR036779">
    <property type="entry name" value="LysM_dom_sf"/>
</dbReference>
<evidence type="ECO:0000256" key="3">
    <source>
        <dbReference type="SAM" id="MobiDB-lite"/>
    </source>
</evidence>
<reference evidence="6" key="1">
    <citation type="submission" date="2008-10" db="EMBL/GenBank/DDBJ databases">
        <authorList>
            <person name="Molnar K."/>
        </authorList>
    </citation>
    <scope>NUCLEOTIDE SEQUENCE [LARGE SCALE GENOMIC DNA]</scope>
    <source>
        <strain evidence="6">NRRL 15998</strain>
    </source>
</reference>
<evidence type="ECO:0000313" key="6">
    <source>
        <dbReference type="Proteomes" id="UP000003986"/>
    </source>
</evidence>
<feature type="compositionally biased region" description="Acidic residues" evidence="3">
    <location>
        <begin position="196"/>
        <end position="205"/>
    </location>
</feature>
<protein>
    <submittedName>
        <fullName evidence="5">Predicted protein</fullName>
    </submittedName>
</protein>
<dbReference type="Gene3D" id="1.10.530.10">
    <property type="match status" value="1"/>
</dbReference>
<evidence type="ECO:0000256" key="2">
    <source>
        <dbReference type="ARBA" id="ARBA00022801"/>
    </source>
</evidence>
<feature type="compositionally biased region" description="Basic and acidic residues" evidence="3">
    <location>
        <begin position="206"/>
        <end position="244"/>
    </location>
</feature>
<dbReference type="CDD" id="cd13925">
    <property type="entry name" value="RPF"/>
    <property type="match status" value="1"/>
</dbReference>
<comment type="similarity">
    <text evidence="1">Belongs to the transglycosylase family. Rpf subfamily.</text>
</comment>
<dbReference type="SUPFAM" id="SSF53955">
    <property type="entry name" value="Lysozyme-like"/>
    <property type="match status" value="1"/>
</dbReference>
<feature type="compositionally biased region" description="Low complexity" evidence="3">
    <location>
        <begin position="314"/>
        <end position="323"/>
    </location>
</feature>
<dbReference type="SMART" id="SM00257">
    <property type="entry name" value="LysM"/>
    <property type="match status" value="1"/>
</dbReference>
<dbReference type="EMBL" id="DS999644">
    <property type="protein sequence ID" value="EFE75113.2"/>
    <property type="molecule type" value="Genomic_DNA"/>
</dbReference>
<dbReference type="AlphaFoldDB" id="D6AJ15"/>
<feature type="region of interest" description="Disordered" evidence="3">
    <location>
        <begin position="176"/>
        <end position="325"/>
    </location>
</feature>
<name>D6AJ15_STRFL</name>
<feature type="domain" description="LysM" evidence="4">
    <location>
        <begin position="320"/>
        <end position="369"/>
    </location>
</feature>
<accession>D6AJ15</accession>
<reference evidence="6" key="2">
    <citation type="submission" date="2008-12" db="EMBL/GenBank/DDBJ databases">
        <title>Annotation of Streptomyces roseosporus strain NRRL 15998.</title>
        <authorList>
            <consortium name="The Broad Institute Genome Sequencing Platform"/>
            <consortium name="Broad Institute Microbial Sequencing Center"/>
            <person name="Fischbach M."/>
            <person name="Ward D."/>
            <person name="Young S."/>
            <person name="Kodira C.D."/>
            <person name="Zeng Q."/>
            <person name="Koehrsen M."/>
            <person name="Godfrey P."/>
            <person name="Alvarado L."/>
            <person name="Berlin A.M."/>
            <person name="Borenstein D."/>
            <person name="Chen Z."/>
            <person name="Engels R."/>
            <person name="Freedman E."/>
            <person name="Gellesch M."/>
            <person name="Goldberg J."/>
            <person name="Griggs A."/>
            <person name="Gujja S."/>
            <person name="Heiman D.I."/>
            <person name="Hepburn T.A."/>
            <person name="Howarth C."/>
            <person name="Jen D."/>
            <person name="Larson L."/>
            <person name="Lewis B."/>
            <person name="Mehta T."/>
            <person name="Park D."/>
            <person name="Pearson M."/>
            <person name="Roberts A."/>
            <person name="Saif S."/>
            <person name="Shea T.D."/>
            <person name="Shenoy N."/>
            <person name="Sisk P."/>
            <person name="Stolte C."/>
            <person name="Sykes S.N."/>
            <person name="Walk T."/>
            <person name="White J."/>
            <person name="Yandava C."/>
            <person name="Straight P."/>
            <person name="Clardy J."/>
            <person name="Hung D."/>
            <person name="Kolter R."/>
            <person name="Mekalanos J."/>
            <person name="Walker S."/>
            <person name="Walsh C.T."/>
            <person name="Wieland B.L.C."/>
            <person name="Ilzarbe M."/>
            <person name="Galagan J."/>
            <person name="Nusbaum C."/>
            <person name="Birren B."/>
        </authorList>
    </citation>
    <scope>NUCLEOTIDE SEQUENCE [LARGE SCALE GENOMIC DNA]</scope>
    <source>
        <strain evidence="6">NRRL 15998</strain>
    </source>
</reference>
<dbReference type="CDD" id="cd00118">
    <property type="entry name" value="LysM"/>
    <property type="match status" value="1"/>
</dbReference>
<feature type="region of interest" description="Disordered" evidence="3">
    <location>
        <begin position="365"/>
        <end position="397"/>
    </location>
</feature>
<dbReference type="InterPro" id="IPR052196">
    <property type="entry name" value="Bact_Kbp"/>
</dbReference>
<dbReference type="SUPFAM" id="SSF54106">
    <property type="entry name" value="LysM domain"/>
    <property type="match status" value="1"/>
</dbReference>
<dbReference type="Pfam" id="PF01476">
    <property type="entry name" value="LysM"/>
    <property type="match status" value="1"/>
</dbReference>
<evidence type="ECO:0000259" key="4">
    <source>
        <dbReference type="PROSITE" id="PS51782"/>
    </source>
</evidence>
<dbReference type="Proteomes" id="UP000003986">
    <property type="component" value="Unassembled WGS sequence"/>
</dbReference>
<keyword evidence="2" id="KW-0378">Hydrolase</keyword>
<evidence type="ECO:0000256" key="1">
    <source>
        <dbReference type="ARBA" id="ARBA00010830"/>
    </source>
</evidence>
<dbReference type="InterPro" id="IPR018392">
    <property type="entry name" value="LysM"/>
</dbReference>
<organism evidence="5 6">
    <name type="scientific">Streptomyces filamentosus NRRL 15998</name>
    <dbReference type="NCBI Taxonomy" id="457431"/>
    <lineage>
        <taxon>Bacteria</taxon>
        <taxon>Bacillati</taxon>
        <taxon>Actinomycetota</taxon>
        <taxon>Actinomycetes</taxon>
        <taxon>Kitasatosporales</taxon>
        <taxon>Streptomycetaceae</taxon>
        <taxon>Streptomyces</taxon>
    </lineage>
</organism>
<dbReference type="Pfam" id="PF06737">
    <property type="entry name" value="Transglycosylas"/>
    <property type="match status" value="1"/>
</dbReference>
<dbReference type="PANTHER" id="PTHR34700">
    <property type="entry name" value="POTASSIUM BINDING PROTEIN KBP"/>
    <property type="match status" value="1"/>
</dbReference>
<dbReference type="InterPro" id="IPR023346">
    <property type="entry name" value="Lysozyme-like_dom_sf"/>
</dbReference>
<dbReference type="PROSITE" id="PS51782">
    <property type="entry name" value="LYSM"/>
    <property type="match status" value="1"/>
</dbReference>
<evidence type="ECO:0000313" key="5">
    <source>
        <dbReference type="EMBL" id="EFE75113.2"/>
    </source>
</evidence>
<proteinExistence type="inferred from homology"/>
<gene>
    <name evidence="5" type="ORF">SSGG_02479</name>
</gene>
<dbReference type="PANTHER" id="PTHR34700:SF4">
    <property type="entry name" value="PHAGE-LIKE ELEMENT PBSX PROTEIN XKDP"/>
    <property type="match status" value="1"/>
</dbReference>
<dbReference type="InterPro" id="IPR010618">
    <property type="entry name" value="RPF"/>
</dbReference>
<sequence>MTHVRVPLGSRFDASVARCSRVTCAPTQARNPAAWRSGHSLVSRTEGIPMGSANGRHRRPRQAPAIVVAAGVTGSAIAIPLLGASGASAAEASTWDRVAECESGGMWSADLGNGYYGGLQLSQETWSAYGGTEFAPRADLASRSQQISVAEKVLDDQGPKAWPSCAVISGLAVDGSLPGVDPGTSPAPDPTTTPTDEADAPDEADESGKSGEADESGKGDKSGKGEKGDSADKGDSGDAEKGGEAPDSSATPTTPPPSGTPDATEPSTAPDDSQGKGGKHRGAPAPEEAESGQEDGPRGSGRHASRGDGDARDGGAATTGAYTVQPGDNLWAIANAQELPGGWTGLYETNKDLLGSDPDLILPGQNLDLGLERGQGEGADQVAPQGADESAEAPAAN</sequence>
<dbReference type="GO" id="GO:0016787">
    <property type="term" value="F:hydrolase activity"/>
    <property type="evidence" value="ECO:0007669"/>
    <property type="project" value="UniProtKB-KW"/>
</dbReference>